<organism evidence="2 3">
    <name type="scientific">Pseudomassariella vexata</name>
    <dbReference type="NCBI Taxonomy" id="1141098"/>
    <lineage>
        <taxon>Eukaryota</taxon>
        <taxon>Fungi</taxon>
        <taxon>Dikarya</taxon>
        <taxon>Ascomycota</taxon>
        <taxon>Pezizomycotina</taxon>
        <taxon>Sordariomycetes</taxon>
        <taxon>Xylariomycetidae</taxon>
        <taxon>Amphisphaeriales</taxon>
        <taxon>Pseudomassariaceae</taxon>
        <taxon>Pseudomassariella</taxon>
    </lineage>
</organism>
<dbReference type="Proteomes" id="UP000193689">
    <property type="component" value="Unassembled WGS sequence"/>
</dbReference>
<keyword evidence="1" id="KW-0732">Signal</keyword>
<evidence type="ECO:0000256" key="1">
    <source>
        <dbReference type="SAM" id="SignalP"/>
    </source>
</evidence>
<gene>
    <name evidence="2" type="ORF">BCR38DRAFT_426915</name>
</gene>
<accession>A0A1Y2E764</accession>
<dbReference type="SUPFAM" id="SSF140453">
    <property type="entry name" value="EsxAB dimer-like"/>
    <property type="match status" value="1"/>
</dbReference>
<dbReference type="Gene3D" id="1.10.287.1060">
    <property type="entry name" value="ESAT-6-like"/>
    <property type="match status" value="1"/>
</dbReference>
<dbReference type="AlphaFoldDB" id="A0A1Y2E764"/>
<dbReference type="InterPro" id="IPR036689">
    <property type="entry name" value="ESAT-6-like_sf"/>
</dbReference>
<comment type="caution">
    <text evidence="2">The sequence shown here is derived from an EMBL/GenBank/DDBJ whole genome shotgun (WGS) entry which is preliminary data.</text>
</comment>
<protein>
    <submittedName>
        <fullName evidence="2">Uncharacterized protein</fullName>
    </submittedName>
</protein>
<dbReference type="EMBL" id="MCFJ01000004">
    <property type="protein sequence ID" value="ORY67392.1"/>
    <property type="molecule type" value="Genomic_DNA"/>
</dbReference>
<dbReference type="RefSeq" id="XP_040718016.1">
    <property type="nucleotide sequence ID" value="XM_040859799.1"/>
</dbReference>
<proteinExistence type="predicted"/>
<feature type="chain" id="PRO_5013254442" evidence="1">
    <location>
        <begin position="17"/>
        <end position="126"/>
    </location>
</feature>
<keyword evidence="3" id="KW-1185">Reference proteome</keyword>
<dbReference type="GeneID" id="63776011"/>
<feature type="signal peptide" evidence="1">
    <location>
        <begin position="1"/>
        <end position="16"/>
    </location>
</feature>
<dbReference type="InParanoid" id="A0A1Y2E764"/>
<sequence>MYHLALLLTTAAFVSASPYALPSPPRTLNARQTTTVDASQLAQVASNIQSSNAAIQVTGTDIVSQVNSLLSSGFAVDGVAGLLSNTQQDLVGLSDSLSRLAEALNSAGGSFSDAEENAAGQFGGKI</sequence>
<name>A0A1Y2E764_9PEZI</name>
<evidence type="ECO:0000313" key="2">
    <source>
        <dbReference type="EMBL" id="ORY67392.1"/>
    </source>
</evidence>
<evidence type="ECO:0000313" key="3">
    <source>
        <dbReference type="Proteomes" id="UP000193689"/>
    </source>
</evidence>
<reference evidence="2 3" key="1">
    <citation type="submission" date="2016-07" db="EMBL/GenBank/DDBJ databases">
        <title>Pervasive Adenine N6-methylation of Active Genes in Fungi.</title>
        <authorList>
            <consortium name="DOE Joint Genome Institute"/>
            <person name="Mondo S.J."/>
            <person name="Dannebaum R.O."/>
            <person name="Kuo R.C."/>
            <person name="Labutti K."/>
            <person name="Haridas S."/>
            <person name="Kuo A."/>
            <person name="Salamov A."/>
            <person name="Ahrendt S.R."/>
            <person name="Lipzen A."/>
            <person name="Sullivan W."/>
            <person name="Andreopoulos W.B."/>
            <person name="Clum A."/>
            <person name="Lindquist E."/>
            <person name="Daum C."/>
            <person name="Ramamoorthy G.K."/>
            <person name="Gryganskyi A."/>
            <person name="Culley D."/>
            <person name="Magnuson J.K."/>
            <person name="James T.Y."/>
            <person name="O'Malley M.A."/>
            <person name="Stajich J.E."/>
            <person name="Spatafora J.W."/>
            <person name="Visel A."/>
            <person name="Grigoriev I.V."/>
        </authorList>
    </citation>
    <scope>NUCLEOTIDE SEQUENCE [LARGE SCALE GENOMIC DNA]</scope>
    <source>
        <strain evidence="2 3">CBS 129021</strain>
    </source>
</reference>